<evidence type="ECO:0000313" key="1">
    <source>
        <dbReference type="EnsemblMetazoa" id="PPA44417.1"/>
    </source>
</evidence>
<keyword evidence="2" id="KW-1185">Reference proteome</keyword>
<dbReference type="EnsemblMetazoa" id="PPA44417.1">
    <property type="protein sequence ID" value="PPA44417.1"/>
    <property type="gene ID" value="WBGene00282786"/>
</dbReference>
<reference evidence="1" key="2">
    <citation type="submission" date="2022-06" db="UniProtKB">
        <authorList>
            <consortium name="EnsemblMetazoa"/>
        </authorList>
    </citation>
    <scope>IDENTIFICATION</scope>
    <source>
        <strain evidence="1">PS312</strain>
    </source>
</reference>
<organism evidence="1 2">
    <name type="scientific">Pristionchus pacificus</name>
    <name type="common">Parasitic nematode worm</name>
    <dbReference type="NCBI Taxonomy" id="54126"/>
    <lineage>
        <taxon>Eukaryota</taxon>
        <taxon>Metazoa</taxon>
        <taxon>Ecdysozoa</taxon>
        <taxon>Nematoda</taxon>
        <taxon>Chromadorea</taxon>
        <taxon>Rhabditida</taxon>
        <taxon>Rhabditina</taxon>
        <taxon>Diplogasteromorpha</taxon>
        <taxon>Diplogasteroidea</taxon>
        <taxon>Neodiplogasteridae</taxon>
        <taxon>Pristionchus</taxon>
    </lineage>
</organism>
<dbReference type="Proteomes" id="UP000005239">
    <property type="component" value="Unassembled WGS sequence"/>
</dbReference>
<evidence type="ECO:0000313" key="2">
    <source>
        <dbReference type="Proteomes" id="UP000005239"/>
    </source>
</evidence>
<gene>
    <name evidence="1" type="primary">WBGene00282786</name>
</gene>
<sequence>MSSNSSSSVIFDEDFAPSEQLFVTPIHYRITIIVTAYLLAALECLLADAVDEEQTGTNEGARAAPIRESTDEEDGIPARGIGLERSYFEIGFEERFLE</sequence>
<protein>
    <submittedName>
        <fullName evidence="1">Uncharacterized protein</fullName>
    </submittedName>
</protein>
<accession>A0A8R1Z2G8</accession>
<reference evidence="2" key="1">
    <citation type="journal article" date="2008" name="Nat. Genet.">
        <title>The Pristionchus pacificus genome provides a unique perspective on nematode lifestyle and parasitism.</title>
        <authorList>
            <person name="Dieterich C."/>
            <person name="Clifton S.W."/>
            <person name="Schuster L.N."/>
            <person name="Chinwalla A."/>
            <person name="Delehaunty K."/>
            <person name="Dinkelacker I."/>
            <person name="Fulton L."/>
            <person name="Fulton R."/>
            <person name="Godfrey J."/>
            <person name="Minx P."/>
            <person name="Mitreva M."/>
            <person name="Roeseler W."/>
            <person name="Tian H."/>
            <person name="Witte H."/>
            <person name="Yang S.P."/>
            <person name="Wilson R.K."/>
            <person name="Sommer R.J."/>
        </authorList>
    </citation>
    <scope>NUCLEOTIDE SEQUENCE [LARGE SCALE GENOMIC DNA]</scope>
    <source>
        <strain evidence="2">PS312</strain>
    </source>
</reference>
<dbReference type="AlphaFoldDB" id="A0A2A6BFC0"/>
<proteinExistence type="predicted"/>
<accession>A0A2A6BFC0</accession>
<name>A0A2A6BFC0_PRIPA</name>